<dbReference type="Pfam" id="PF01757">
    <property type="entry name" value="Acyl_transf_3"/>
    <property type="match status" value="1"/>
</dbReference>
<dbReference type="PANTHER" id="PTHR23028:SF53">
    <property type="entry name" value="ACYL_TRANSF_3 DOMAIN-CONTAINING PROTEIN"/>
    <property type="match status" value="1"/>
</dbReference>
<keyword evidence="3" id="KW-0012">Acyltransferase</keyword>
<keyword evidence="1" id="KW-0812">Transmembrane</keyword>
<dbReference type="RefSeq" id="WP_136558498.1">
    <property type="nucleotide sequence ID" value="NZ_STGT01000003.1"/>
</dbReference>
<comment type="caution">
    <text evidence="3">The sequence shown here is derived from an EMBL/GenBank/DDBJ whole genome shotgun (WGS) entry which is preliminary data.</text>
</comment>
<dbReference type="InterPro" id="IPR050879">
    <property type="entry name" value="Acyltransferase_3"/>
</dbReference>
<feature type="domain" description="Acyltransferase 3" evidence="2">
    <location>
        <begin position="14"/>
        <end position="322"/>
    </location>
</feature>
<evidence type="ECO:0000259" key="2">
    <source>
        <dbReference type="Pfam" id="PF01757"/>
    </source>
</evidence>
<feature type="transmembrane region" description="Helical" evidence="1">
    <location>
        <begin position="192"/>
        <end position="213"/>
    </location>
</feature>
<feature type="transmembrane region" description="Helical" evidence="1">
    <location>
        <begin position="132"/>
        <end position="155"/>
    </location>
</feature>
<evidence type="ECO:0000313" key="4">
    <source>
        <dbReference type="Proteomes" id="UP000309667"/>
    </source>
</evidence>
<dbReference type="PANTHER" id="PTHR23028">
    <property type="entry name" value="ACETYLTRANSFERASE"/>
    <property type="match status" value="1"/>
</dbReference>
<dbReference type="EMBL" id="STGT01000003">
    <property type="protein sequence ID" value="THV13789.1"/>
    <property type="molecule type" value="Genomic_DNA"/>
</dbReference>
<dbReference type="Proteomes" id="UP000309667">
    <property type="component" value="Unassembled WGS sequence"/>
</dbReference>
<gene>
    <name evidence="3" type="ORF">E9677_12870</name>
</gene>
<feature type="transmembrane region" description="Helical" evidence="1">
    <location>
        <begin position="307"/>
        <end position="328"/>
    </location>
</feature>
<reference evidence="3 4" key="1">
    <citation type="submission" date="2019-04" db="EMBL/GenBank/DDBJ databases">
        <title>Genome sequence of strain 7209-2.</title>
        <authorList>
            <person name="Gao J."/>
            <person name="Sun J."/>
        </authorList>
    </citation>
    <scope>NUCLEOTIDE SEQUENCE [LARGE SCALE GENOMIC DNA]</scope>
    <source>
        <strain evidence="3 4">7209-2</strain>
    </source>
</reference>
<keyword evidence="1" id="KW-0472">Membrane</keyword>
<feature type="transmembrane region" description="Helical" evidence="1">
    <location>
        <begin position="277"/>
        <end position="295"/>
    </location>
</feature>
<name>A0ABY2QVC2_9HYPH</name>
<feature type="transmembrane region" description="Helical" evidence="1">
    <location>
        <begin position="40"/>
        <end position="57"/>
    </location>
</feature>
<evidence type="ECO:0000256" key="1">
    <source>
        <dbReference type="SAM" id="Phobius"/>
    </source>
</evidence>
<feature type="transmembrane region" description="Helical" evidence="1">
    <location>
        <begin position="78"/>
        <end position="97"/>
    </location>
</feature>
<feature type="transmembrane region" description="Helical" evidence="1">
    <location>
        <begin position="12"/>
        <end position="34"/>
    </location>
</feature>
<accession>A0ABY2QVC2</accession>
<proteinExistence type="predicted"/>
<protein>
    <submittedName>
        <fullName evidence="3">Acyltransferase</fullName>
    </submittedName>
</protein>
<keyword evidence="4" id="KW-1185">Reference proteome</keyword>
<evidence type="ECO:0000313" key="3">
    <source>
        <dbReference type="EMBL" id="THV13789.1"/>
    </source>
</evidence>
<organism evidence="3 4">
    <name type="scientific">Rhizobium rhizophilum</name>
    <dbReference type="NCBI Taxonomy" id="1850373"/>
    <lineage>
        <taxon>Bacteria</taxon>
        <taxon>Pseudomonadati</taxon>
        <taxon>Pseudomonadota</taxon>
        <taxon>Alphaproteobacteria</taxon>
        <taxon>Hyphomicrobiales</taxon>
        <taxon>Rhizobiaceae</taxon>
        <taxon>Rhizobium/Agrobacterium group</taxon>
        <taxon>Rhizobium</taxon>
    </lineage>
</organism>
<dbReference type="InterPro" id="IPR002656">
    <property type="entry name" value="Acyl_transf_3_dom"/>
</dbReference>
<dbReference type="GO" id="GO:0016746">
    <property type="term" value="F:acyltransferase activity"/>
    <property type="evidence" value="ECO:0007669"/>
    <property type="project" value="UniProtKB-KW"/>
</dbReference>
<feature type="transmembrane region" description="Helical" evidence="1">
    <location>
        <begin position="162"/>
        <end position="180"/>
    </location>
</feature>
<keyword evidence="1" id="KW-1133">Transmembrane helix</keyword>
<sequence>MTTSGIKPTSERLAFLDGWRGLAIIAVMIGHFFPVPGMEFGSFGVELFFVLSGRLMAEILFVRRLDAVEFLRRRFSRIYPALLVFVSCVSIPALLSVELMHTREPLAQLPDIVAALTFTASYLEFFFSRGLMFAHTWSLSVEEHSYLILLMLAWFTRRNARLAMYCMMGAAILCVANGVISSEHFGQREELAYWRTDVRIASILISASIYLAIREFDLKRFMHPALTLLAVPCALMMFAEQAPGYVKYGVATLLLAWSVNTLDIAPKMVREALSFRPLVWVGLISYSLYLWQQPFYVAAGRFREMGLIYVVVLVMAALCCAIGSYLLIEGPARRFINGIDLRRRRLRQPAVGTVERFGQEPASR</sequence>
<keyword evidence="3" id="KW-0808">Transferase</keyword>